<dbReference type="PANTHER" id="PTHR41252:SF1">
    <property type="entry name" value="BLR2505 PROTEIN"/>
    <property type="match status" value="1"/>
</dbReference>
<dbReference type="KEGG" id="pfla:Pflav_030230"/>
<evidence type="ECO:0000313" key="2">
    <source>
        <dbReference type="EMBL" id="BCB76613.1"/>
    </source>
</evidence>
<organism evidence="2 3">
    <name type="scientific">Phytohabitans flavus</name>
    <dbReference type="NCBI Taxonomy" id="1076124"/>
    <lineage>
        <taxon>Bacteria</taxon>
        <taxon>Bacillati</taxon>
        <taxon>Actinomycetota</taxon>
        <taxon>Actinomycetes</taxon>
        <taxon>Micromonosporales</taxon>
        <taxon>Micromonosporaceae</taxon>
    </lineage>
</organism>
<dbReference type="GO" id="GO:0016853">
    <property type="term" value="F:isomerase activity"/>
    <property type="evidence" value="ECO:0007669"/>
    <property type="project" value="UniProtKB-KW"/>
</dbReference>
<dbReference type="PANTHER" id="PTHR41252">
    <property type="entry name" value="BLR2505 PROTEIN"/>
    <property type="match status" value="1"/>
</dbReference>
<reference evidence="2 3" key="2">
    <citation type="submission" date="2020-03" db="EMBL/GenBank/DDBJ databases">
        <authorList>
            <person name="Ichikawa N."/>
            <person name="Kimura A."/>
            <person name="Kitahashi Y."/>
            <person name="Uohara A."/>
        </authorList>
    </citation>
    <scope>NUCLEOTIDE SEQUENCE [LARGE SCALE GENOMIC DNA]</scope>
    <source>
        <strain evidence="2 3">NBRC 107702</strain>
    </source>
</reference>
<dbReference type="InterPro" id="IPR032710">
    <property type="entry name" value="NTF2-like_dom_sf"/>
</dbReference>
<dbReference type="SUPFAM" id="SSF54427">
    <property type="entry name" value="NTF2-like"/>
    <property type="match status" value="1"/>
</dbReference>
<sequence>MTDATDVVRAHYGRMASGDVPGALATLSPDVEWVEAAGFPYAGTYHGPEAVVENVFARIGAEWDGFKVVPDVIVGDGDVVAALGWYSGTYKATGKAFEARYVHWFTVTGGRISRFEQVTDTSVIAAALS</sequence>
<gene>
    <name evidence="2" type="ORF">Pflav_030230</name>
</gene>
<reference evidence="2 3" key="1">
    <citation type="submission" date="2020-03" db="EMBL/GenBank/DDBJ databases">
        <title>Whole genome shotgun sequence of Phytohabitans flavus NBRC 107702.</title>
        <authorList>
            <person name="Komaki H."/>
            <person name="Tamura T."/>
        </authorList>
    </citation>
    <scope>NUCLEOTIDE SEQUENCE [LARGE SCALE GENOMIC DNA]</scope>
    <source>
        <strain evidence="2 3">NBRC 107702</strain>
    </source>
</reference>
<protein>
    <submittedName>
        <fullName evidence="2">Ketosteroid isomerase</fullName>
    </submittedName>
</protein>
<dbReference type="Gene3D" id="3.10.450.50">
    <property type="match status" value="1"/>
</dbReference>
<dbReference type="Pfam" id="PF12680">
    <property type="entry name" value="SnoaL_2"/>
    <property type="match status" value="1"/>
</dbReference>
<dbReference type="RefSeq" id="WP_173036620.1">
    <property type="nucleotide sequence ID" value="NZ_AP022870.1"/>
</dbReference>
<dbReference type="EMBL" id="AP022870">
    <property type="protein sequence ID" value="BCB76613.1"/>
    <property type="molecule type" value="Genomic_DNA"/>
</dbReference>
<evidence type="ECO:0000313" key="3">
    <source>
        <dbReference type="Proteomes" id="UP000502508"/>
    </source>
</evidence>
<dbReference type="InterPro" id="IPR037401">
    <property type="entry name" value="SnoaL-like"/>
</dbReference>
<accession>A0A6F8XS09</accession>
<dbReference type="Proteomes" id="UP000502508">
    <property type="component" value="Chromosome"/>
</dbReference>
<proteinExistence type="predicted"/>
<feature type="domain" description="SnoaL-like" evidence="1">
    <location>
        <begin position="8"/>
        <end position="114"/>
    </location>
</feature>
<keyword evidence="3" id="KW-1185">Reference proteome</keyword>
<keyword evidence="2" id="KW-0413">Isomerase</keyword>
<name>A0A6F8XS09_9ACTN</name>
<evidence type="ECO:0000259" key="1">
    <source>
        <dbReference type="Pfam" id="PF12680"/>
    </source>
</evidence>
<dbReference type="AlphaFoldDB" id="A0A6F8XS09"/>